<accession>A0A2N0CYL2</accession>
<dbReference type="PROSITE" id="PS51371">
    <property type="entry name" value="CBS"/>
    <property type="match status" value="2"/>
</dbReference>
<dbReference type="InterPro" id="IPR051257">
    <property type="entry name" value="Diverse_CBS-Domain"/>
</dbReference>
<dbReference type="InterPro" id="IPR046342">
    <property type="entry name" value="CBS_dom_sf"/>
</dbReference>
<dbReference type="CDD" id="cd04586">
    <property type="entry name" value="CBS_pair_BON_assoc"/>
    <property type="match status" value="1"/>
</dbReference>
<evidence type="ECO:0000259" key="4">
    <source>
        <dbReference type="PROSITE" id="PS51371"/>
    </source>
</evidence>
<evidence type="ECO:0000256" key="1">
    <source>
        <dbReference type="ARBA" id="ARBA00023122"/>
    </source>
</evidence>
<dbReference type="PIRSF" id="PIRSF036990">
    <property type="entry name" value="UCP036990_CBS_BON"/>
    <property type="match status" value="1"/>
</dbReference>
<protein>
    <submittedName>
        <fullName evidence="5">Signal transduction protein</fullName>
    </submittedName>
</protein>
<proteinExistence type="predicted"/>
<dbReference type="Proteomes" id="UP000232164">
    <property type="component" value="Unassembled WGS sequence"/>
</dbReference>
<dbReference type="PANTHER" id="PTHR43080">
    <property type="entry name" value="CBS DOMAIN-CONTAINING PROTEIN CBSX3, MITOCHONDRIAL"/>
    <property type="match status" value="1"/>
</dbReference>
<dbReference type="EMBL" id="PIQN01000036">
    <property type="protein sequence ID" value="PKA38953.1"/>
    <property type="molecule type" value="Genomic_DNA"/>
</dbReference>
<dbReference type="AlphaFoldDB" id="A0A2N0CYL2"/>
<reference evidence="5 6" key="2">
    <citation type="submission" date="2017-12" db="EMBL/GenBank/DDBJ databases">
        <title>Genome sequence of Rhizobium sullae HCNT1 isolated from Sulla coronaria nodules and featuring peculiar denitrification phenotypes.</title>
        <authorList>
            <person name="De Diego-Diaz B."/>
            <person name="Treu L."/>
            <person name="Campanaro S."/>
            <person name="Da Silva Duarte V."/>
            <person name="Basaglia M."/>
            <person name="Favaro L."/>
            <person name="Casella S."/>
            <person name="Squartini A."/>
        </authorList>
    </citation>
    <scope>NUCLEOTIDE SEQUENCE [LARGE SCALE GENOMIC DNA]</scope>
    <source>
        <strain evidence="5 6">HCNT1</strain>
    </source>
</reference>
<dbReference type="SMART" id="SM00116">
    <property type="entry name" value="CBS"/>
    <property type="match status" value="2"/>
</dbReference>
<dbReference type="InterPro" id="IPR007055">
    <property type="entry name" value="BON_dom"/>
</dbReference>
<dbReference type="PANTHER" id="PTHR43080:SF26">
    <property type="entry name" value="REGULATORY PROTEIN"/>
    <property type="match status" value="1"/>
</dbReference>
<dbReference type="STRING" id="1041146.GCA_000427985_04463"/>
<keyword evidence="1 2" id="KW-0129">CBS domain</keyword>
<dbReference type="RefSeq" id="WP_100773254.1">
    <property type="nucleotide sequence ID" value="NZ_PIQN01000036.1"/>
</dbReference>
<evidence type="ECO:0000313" key="5">
    <source>
        <dbReference type="EMBL" id="PKA38953.1"/>
    </source>
</evidence>
<evidence type="ECO:0000256" key="2">
    <source>
        <dbReference type="PROSITE-ProRule" id="PRU00703"/>
    </source>
</evidence>
<evidence type="ECO:0000313" key="6">
    <source>
        <dbReference type="Proteomes" id="UP000232164"/>
    </source>
</evidence>
<gene>
    <name evidence="5" type="ORF">CWR43_35305</name>
</gene>
<dbReference type="InterPro" id="IPR017080">
    <property type="entry name" value="UCP036990_CBS_BON"/>
</dbReference>
<name>A0A2N0CYL2_RHISU</name>
<feature type="domain" description="BON" evidence="3">
    <location>
        <begin position="153"/>
        <end position="221"/>
    </location>
</feature>
<feature type="domain" description="CBS" evidence="4">
    <location>
        <begin position="93"/>
        <end position="149"/>
    </location>
</feature>
<evidence type="ECO:0000259" key="3">
    <source>
        <dbReference type="PROSITE" id="PS50914"/>
    </source>
</evidence>
<dbReference type="Pfam" id="PF04972">
    <property type="entry name" value="BON"/>
    <property type="match status" value="1"/>
</dbReference>
<comment type="caution">
    <text evidence="5">The sequence shown here is derived from an EMBL/GenBank/DDBJ whole genome shotgun (WGS) entry which is preliminary data.</text>
</comment>
<dbReference type="PROSITE" id="PS50914">
    <property type="entry name" value="BON"/>
    <property type="match status" value="1"/>
</dbReference>
<dbReference type="Pfam" id="PF00571">
    <property type="entry name" value="CBS"/>
    <property type="match status" value="2"/>
</dbReference>
<dbReference type="Gene3D" id="3.30.1340.30">
    <property type="match status" value="1"/>
</dbReference>
<organism evidence="5 6">
    <name type="scientific">Rhizobium sullae</name>
    <name type="common">Rhizobium hedysari</name>
    <dbReference type="NCBI Taxonomy" id="50338"/>
    <lineage>
        <taxon>Bacteria</taxon>
        <taxon>Pseudomonadati</taxon>
        <taxon>Pseudomonadota</taxon>
        <taxon>Alphaproteobacteria</taxon>
        <taxon>Hyphomicrobiales</taxon>
        <taxon>Rhizobiaceae</taxon>
        <taxon>Rhizobium/Agrobacterium group</taxon>
        <taxon>Rhizobium</taxon>
    </lineage>
</organism>
<dbReference type="Gene3D" id="3.10.580.10">
    <property type="entry name" value="CBS-domain"/>
    <property type="match status" value="1"/>
</dbReference>
<feature type="domain" description="CBS" evidence="4">
    <location>
        <begin position="7"/>
        <end position="66"/>
    </location>
</feature>
<dbReference type="InterPro" id="IPR000644">
    <property type="entry name" value="CBS_dom"/>
</dbReference>
<reference evidence="5 6" key="1">
    <citation type="submission" date="2017-11" db="EMBL/GenBank/DDBJ databases">
        <authorList>
            <person name="Han C.G."/>
        </authorList>
    </citation>
    <scope>NUCLEOTIDE SEQUENCE [LARGE SCALE GENOMIC DNA]</scope>
    <source>
        <strain evidence="5 6">HCNT1</strain>
    </source>
</reference>
<dbReference type="SUPFAM" id="SSF54631">
    <property type="entry name" value="CBS-domain pair"/>
    <property type="match status" value="1"/>
</dbReference>
<sequence>MLVKDVMITKVVGVSPDNSVRRAAEVMLTNHISGVPVIDDAGCLVGIISEGDLLRRTELGRGAIAELGTSILTAEEKATAYVKSNAWRVADVMSRAPVVVEEDASLGRVSGLMQKHGIKRIPVMREGVLVGIISRADLLKVIVTADLDETARGDEAIRRSIAIRLSENTGLLGKDVTVAVTDGVAHLWGNVDTAECKKAARVAAESVRGVRGVVEHFSEDPKGSAITPSD</sequence>